<evidence type="ECO:0000313" key="3">
    <source>
        <dbReference type="EMBL" id="KAJ8928506.1"/>
    </source>
</evidence>
<organism evidence="3 4">
    <name type="scientific">Rhamnusium bicolor</name>
    <dbReference type="NCBI Taxonomy" id="1586634"/>
    <lineage>
        <taxon>Eukaryota</taxon>
        <taxon>Metazoa</taxon>
        <taxon>Ecdysozoa</taxon>
        <taxon>Arthropoda</taxon>
        <taxon>Hexapoda</taxon>
        <taxon>Insecta</taxon>
        <taxon>Pterygota</taxon>
        <taxon>Neoptera</taxon>
        <taxon>Endopterygota</taxon>
        <taxon>Coleoptera</taxon>
        <taxon>Polyphaga</taxon>
        <taxon>Cucujiformia</taxon>
        <taxon>Chrysomeloidea</taxon>
        <taxon>Cerambycidae</taxon>
        <taxon>Lepturinae</taxon>
        <taxon>Rhagiini</taxon>
        <taxon>Rhamnusium</taxon>
    </lineage>
</organism>
<feature type="non-terminal residue" evidence="3">
    <location>
        <position position="241"/>
    </location>
</feature>
<dbReference type="PANTHER" id="PTHR44054">
    <property type="entry name" value="SYNAPTIC VESICLE MEMBRANE PROTEIN VAT-1 HOMOLOG-LIKE"/>
    <property type="match status" value="1"/>
</dbReference>
<dbReference type="EMBL" id="JANEYF010005343">
    <property type="protein sequence ID" value="KAJ8928506.1"/>
    <property type="molecule type" value="Genomic_DNA"/>
</dbReference>
<keyword evidence="1" id="KW-0560">Oxidoreductase</keyword>
<evidence type="ECO:0000313" key="4">
    <source>
        <dbReference type="Proteomes" id="UP001162156"/>
    </source>
</evidence>
<dbReference type="Gene3D" id="3.40.50.720">
    <property type="entry name" value="NAD(P)-binding Rossmann-like Domain"/>
    <property type="match status" value="1"/>
</dbReference>
<evidence type="ECO:0000256" key="1">
    <source>
        <dbReference type="ARBA" id="ARBA00023002"/>
    </source>
</evidence>
<protein>
    <submittedName>
        <fullName evidence="3">Uncharacterized protein</fullName>
    </submittedName>
</protein>
<dbReference type="InterPro" id="IPR052100">
    <property type="entry name" value="SV-ATPase_mito-regulator"/>
</dbReference>
<feature type="compositionally biased region" description="Basic and acidic residues" evidence="2">
    <location>
        <begin position="220"/>
        <end position="241"/>
    </location>
</feature>
<dbReference type="InterPro" id="IPR036291">
    <property type="entry name" value="NAD(P)-bd_dom_sf"/>
</dbReference>
<dbReference type="Pfam" id="PF13602">
    <property type="entry name" value="ADH_zinc_N_2"/>
    <property type="match status" value="1"/>
</dbReference>
<evidence type="ECO:0000256" key="2">
    <source>
        <dbReference type="SAM" id="MobiDB-lite"/>
    </source>
</evidence>
<keyword evidence="4" id="KW-1185">Reference proteome</keyword>
<reference evidence="3" key="1">
    <citation type="journal article" date="2023" name="Insect Mol. Biol.">
        <title>Genome sequencing provides insights into the evolution of gene families encoding plant cell wall-degrading enzymes in longhorned beetles.</title>
        <authorList>
            <person name="Shin N.R."/>
            <person name="Okamura Y."/>
            <person name="Kirsch R."/>
            <person name="Pauchet Y."/>
        </authorList>
    </citation>
    <scope>NUCLEOTIDE SEQUENCE</scope>
    <source>
        <strain evidence="3">RBIC_L_NR</strain>
    </source>
</reference>
<dbReference type="GO" id="GO:0016491">
    <property type="term" value="F:oxidoreductase activity"/>
    <property type="evidence" value="ECO:0007669"/>
    <property type="project" value="UniProtKB-KW"/>
</dbReference>
<proteinExistence type="predicted"/>
<dbReference type="SUPFAM" id="SSF51735">
    <property type="entry name" value="NAD(P)-binding Rossmann-fold domains"/>
    <property type="match status" value="1"/>
</dbReference>
<accession>A0AAV8WQS6</accession>
<gene>
    <name evidence="3" type="ORF">NQ314_018922</name>
</gene>
<name>A0AAV8WQS6_9CUCU</name>
<dbReference type="AlphaFoldDB" id="A0AAV8WQS6"/>
<sequence length="241" mass="27400">MKTGQAVVQLAKTVPNVTIFGVCSKSKHEALQNANSPIDHLLERGTDYVSEIRKISPDGVDIALDCLCGEECNKGYTLLKPMGKYVLYGSSNVVTGETKSFFSAARAWWQVDKVSPLKLFDENRTLSGFNLRRLMYQQNGVEFVKRTVQKVFQLFQEGKIKPLLDSTWALEDKLCKKMHDRKNVGKIILDPSLEPKPKPATPAKGKSKEDKKKTILRRKKEPEEKKEEEKKEEKKEDNLTN</sequence>
<comment type="caution">
    <text evidence="3">The sequence shown here is derived from an EMBL/GenBank/DDBJ whole genome shotgun (WGS) entry which is preliminary data.</text>
</comment>
<dbReference type="PANTHER" id="PTHR44054:SF2">
    <property type="entry name" value="SYNAPTIC VESICLE MEMBRANE PROTEIN VAT-1 HOMOLOG-LIKE"/>
    <property type="match status" value="1"/>
</dbReference>
<dbReference type="Proteomes" id="UP001162156">
    <property type="component" value="Unassembled WGS sequence"/>
</dbReference>
<feature type="region of interest" description="Disordered" evidence="2">
    <location>
        <begin position="186"/>
        <end position="241"/>
    </location>
</feature>